<accession>A0A5K1K522</accession>
<name>A0A5K1K522_9APHY</name>
<evidence type="ECO:0000313" key="1">
    <source>
        <dbReference type="EMBL" id="VWP00923.1"/>
    </source>
</evidence>
<dbReference type="AlphaFoldDB" id="A0A5K1K522"/>
<proteinExistence type="predicted"/>
<reference evidence="1" key="1">
    <citation type="submission" date="2019-10" db="EMBL/GenBank/DDBJ databases">
        <authorList>
            <person name="Nor Muhammad N."/>
        </authorList>
    </citation>
    <scope>NUCLEOTIDE SEQUENCE</scope>
</reference>
<dbReference type="EMBL" id="LR728946">
    <property type="protein sequence ID" value="VWP00923.1"/>
    <property type="molecule type" value="Genomic_DNA"/>
</dbReference>
<protein>
    <submittedName>
        <fullName evidence="1">RxLR effector candidate</fullName>
    </submittedName>
</protein>
<sequence length="198" mass="21518">MPIGVAVFLAYAQVFLSKPNNNGLGTFVPIFPLADVYDPALTFVWSDNTNGTANPSPQDIMARVLRDFSGKQLASVTQVGEDEIGSTCLQNFLGTSSCFAAVSFEGIPAAGVNQTLNYTIRYDSSLGFVDVKNHKSDFELRILPLQWAIDSSIIELETGVTPATPLEWPFTLDTDQEEYDSIRLAYVGFVGGLLVLPL</sequence>
<gene>
    <name evidence="1" type="primary">G3C9Q7</name>
</gene>
<organism evidence="1">
    <name type="scientific">Ganoderma boninense</name>
    <dbReference type="NCBI Taxonomy" id="34458"/>
    <lineage>
        <taxon>Eukaryota</taxon>
        <taxon>Fungi</taxon>
        <taxon>Dikarya</taxon>
        <taxon>Basidiomycota</taxon>
        <taxon>Agaricomycotina</taxon>
        <taxon>Agaricomycetes</taxon>
        <taxon>Polyporales</taxon>
        <taxon>Polyporaceae</taxon>
        <taxon>Ganoderma</taxon>
    </lineage>
</organism>